<dbReference type="EMBL" id="MCFA01000003">
    <property type="protein sequence ID" value="ORY19247.1"/>
    <property type="molecule type" value="Genomic_DNA"/>
</dbReference>
<evidence type="ECO:0000256" key="2">
    <source>
        <dbReference type="ARBA" id="ARBA00022553"/>
    </source>
</evidence>
<comment type="caution">
    <text evidence="3">The sequence shown here is derived from an EMBL/GenBank/DDBJ whole genome shotgun (WGS) entry which is preliminary data.</text>
</comment>
<dbReference type="PANTHER" id="PTHR43439">
    <property type="entry name" value="PHENYLACETATE-COENZYME A LIGASE"/>
    <property type="match status" value="1"/>
</dbReference>
<organism evidence="3 4">
    <name type="scientific">Clohesyomyces aquaticus</name>
    <dbReference type="NCBI Taxonomy" id="1231657"/>
    <lineage>
        <taxon>Eukaryota</taxon>
        <taxon>Fungi</taxon>
        <taxon>Dikarya</taxon>
        <taxon>Ascomycota</taxon>
        <taxon>Pezizomycotina</taxon>
        <taxon>Dothideomycetes</taxon>
        <taxon>Pleosporomycetidae</taxon>
        <taxon>Pleosporales</taxon>
        <taxon>Lindgomycetaceae</taxon>
        <taxon>Clohesyomyces</taxon>
    </lineage>
</organism>
<gene>
    <name evidence="3" type="ORF">BCR34DRAFT_595678</name>
</gene>
<dbReference type="PANTHER" id="PTHR43439:SF2">
    <property type="entry name" value="ENZYME, PUTATIVE (JCVI)-RELATED"/>
    <property type="match status" value="1"/>
</dbReference>
<evidence type="ECO:0000313" key="3">
    <source>
        <dbReference type="EMBL" id="ORY19247.1"/>
    </source>
</evidence>
<protein>
    <recommendedName>
        <fullName evidence="5">AMP-dependent synthetase/ligase domain-containing protein</fullName>
    </recommendedName>
</protein>
<name>A0A1Y2AAB6_9PLEO</name>
<dbReference type="OrthoDB" id="429813at2759"/>
<dbReference type="InterPro" id="IPR051414">
    <property type="entry name" value="Adenylate-forming_Reductase"/>
</dbReference>
<keyword evidence="1" id="KW-0596">Phosphopantetheine</keyword>
<keyword evidence="2" id="KW-0597">Phosphoprotein</keyword>
<dbReference type="STRING" id="1231657.A0A1Y2AAB6"/>
<keyword evidence="4" id="KW-1185">Reference proteome</keyword>
<reference evidence="3 4" key="1">
    <citation type="submission" date="2016-07" db="EMBL/GenBank/DDBJ databases">
        <title>Pervasive Adenine N6-methylation of Active Genes in Fungi.</title>
        <authorList>
            <consortium name="DOE Joint Genome Institute"/>
            <person name="Mondo S.J."/>
            <person name="Dannebaum R.O."/>
            <person name="Kuo R.C."/>
            <person name="Labutti K."/>
            <person name="Haridas S."/>
            <person name="Kuo A."/>
            <person name="Salamov A."/>
            <person name="Ahrendt S.R."/>
            <person name="Lipzen A."/>
            <person name="Sullivan W."/>
            <person name="Andreopoulos W.B."/>
            <person name="Clum A."/>
            <person name="Lindquist E."/>
            <person name="Daum C."/>
            <person name="Ramamoorthy G.K."/>
            <person name="Gryganskyi A."/>
            <person name="Culley D."/>
            <person name="Magnuson J.K."/>
            <person name="James T.Y."/>
            <person name="O'Malley M.A."/>
            <person name="Stajich J.E."/>
            <person name="Spatafora J.W."/>
            <person name="Visel A."/>
            <person name="Grigoriev I.V."/>
        </authorList>
    </citation>
    <scope>NUCLEOTIDE SEQUENCE [LARGE SCALE GENOMIC DNA]</scope>
    <source>
        <strain evidence="3 4">CBS 115471</strain>
    </source>
</reference>
<dbReference type="Proteomes" id="UP000193144">
    <property type="component" value="Unassembled WGS sequence"/>
</dbReference>
<evidence type="ECO:0000313" key="4">
    <source>
        <dbReference type="Proteomes" id="UP000193144"/>
    </source>
</evidence>
<proteinExistence type="predicted"/>
<dbReference type="AlphaFoldDB" id="A0A1Y2AAB6"/>
<dbReference type="Pfam" id="PF23562">
    <property type="entry name" value="AMP-binding_C_3"/>
    <property type="match status" value="1"/>
</dbReference>
<evidence type="ECO:0008006" key="5">
    <source>
        <dbReference type="Google" id="ProtNLM"/>
    </source>
</evidence>
<sequence>MSALNHNMPGTSVYCTKDLFKQHPKKPQLGEYYGRRDDIVVLSNGEKFNPVPEKLLVQGHSALAGALVIGQGRTHATLLVEAKHDLGDEERLTLMVDSIWPLVEKANHLLPGQGHILPTNVLLSKSEKPFVRAGKGTIVRNLTQKLYSGEIEALYANKTATSGHGVPKLSGGPSFELEEIQKFI</sequence>
<evidence type="ECO:0000256" key="1">
    <source>
        <dbReference type="ARBA" id="ARBA00022450"/>
    </source>
</evidence>
<accession>A0A1Y2AAB6</accession>